<dbReference type="RefSeq" id="WP_268005215.1">
    <property type="nucleotide sequence ID" value="NZ_BSUT01000001.1"/>
</dbReference>
<sequence>MDITVMSMNLRVHVKRDGVNAWPRRVSSVGEVIREHGPDIIGVQEALVPMMDDLKIFLAGYERVGKGRDGKDQDEHCAIYVCSSVLSIKKSGQFWLSETPSVPSTSWDSACPRICTWVLVSENRVPASQLLILNTHLDHMSQSAREHGAVLIASFLKSFTQEHQCPAILMGDLNSTPDNPVVQFLSGQQNLADNRVKLTDASVINHCQTRAATFHGFSGRTDGETIDYVFLTPDIHPFRFEVDQRQYLGRYPSDHFPVIVGLGID</sequence>
<dbReference type="PANTHER" id="PTHR12121:SF36">
    <property type="entry name" value="ENDONUCLEASE_EXONUCLEASE_PHOSPHATASE DOMAIN-CONTAINING PROTEIN"/>
    <property type="match status" value="1"/>
</dbReference>
<feature type="domain" description="Endonuclease/exonuclease/phosphatase" evidence="1">
    <location>
        <begin position="9"/>
        <end position="255"/>
    </location>
</feature>
<protein>
    <submittedName>
        <fullName evidence="2">Endonuclease/exonuclease/phosphatase family protein</fullName>
    </submittedName>
</protein>
<evidence type="ECO:0000259" key="1">
    <source>
        <dbReference type="Pfam" id="PF03372"/>
    </source>
</evidence>
<dbReference type="CDD" id="cd09083">
    <property type="entry name" value="EEP-1"/>
    <property type="match status" value="1"/>
</dbReference>
<keyword evidence="2" id="KW-0540">Nuclease</keyword>
<dbReference type="Gene3D" id="3.60.10.10">
    <property type="entry name" value="Endonuclease/exonuclease/phosphatase"/>
    <property type="match status" value="1"/>
</dbReference>
<accession>A0ABY6ZGP7</accession>
<gene>
    <name evidence="2" type="ORF">NZD89_24070</name>
</gene>
<keyword evidence="2" id="KW-0378">Hydrolase</keyword>
<dbReference type="Proteomes" id="UP001164761">
    <property type="component" value="Chromosome"/>
</dbReference>
<evidence type="ECO:0000313" key="2">
    <source>
        <dbReference type="EMBL" id="WAH41300.1"/>
    </source>
</evidence>
<keyword evidence="2" id="KW-0255">Endonuclease</keyword>
<dbReference type="InterPro" id="IPR036691">
    <property type="entry name" value="Endo/exonu/phosph_ase_sf"/>
</dbReference>
<dbReference type="InterPro" id="IPR005135">
    <property type="entry name" value="Endo/exonuclease/phosphatase"/>
</dbReference>
<organism evidence="2 3">
    <name type="scientific">Alicyclobacillus fastidiosus</name>
    <dbReference type="NCBI Taxonomy" id="392011"/>
    <lineage>
        <taxon>Bacteria</taxon>
        <taxon>Bacillati</taxon>
        <taxon>Bacillota</taxon>
        <taxon>Bacilli</taxon>
        <taxon>Bacillales</taxon>
        <taxon>Alicyclobacillaceae</taxon>
        <taxon>Alicyclobacillus</taxon>
    </lineage>
</organism>
<dbReference type="GO" id="GO:0004519">
    <property type="term" value="F:endonuclease activity"/>
    <property type="evidence" value="ECO:0007669"/>
    <property type="project" value="UniProtKB-KW"/>
</dbReference>
<dbReference type="EMBL" id="CP104067">
    <property type="protein sequence ID" value="WAH41300.1"/>
    <property type="molecule type" value="Genomic_DNA"/>
</dbReference>
<name>A0ABY6ZGP7_9BACL</name>
<proteinExistence type="predicted"/>
<keyword evidence="3" id="KW-1185">Reference proteome</keyword>
<dbReference type="Pfam" id="PF03372">
    <property type="entry name" value="Exo_endo_phos"/>
    <property type="match status" value="1"/>
</dbReference>
<reference evidence="2" key="1">
    <citation type="submission" date="2022-08" db="EMBL/GenBank/DDBJ databases">
        <title>Alicyclobacillus fastidiosus DSM 17978, complete genome.</title>
        <authorList>
            <person name="Wang Q."/>
            <person name="Cai R."/>
            <person name="Wang Z."/>
        </authorList>
    </citation>
    <scope>NUCLEOTIDE SEQUENCE</scope>
    <source>
        <strain evidence="2">DSM 17978</strain>
    </source>
</reference>
<evidence type="ECO:0000313" key="3">
    <source>
        <dbReference type="Proteomes" id="UP001164761"/>
    </source>
</evidence>
<dbReference type="SUPFAM" id="SSF56219">
    <property type="entry name" value="DNase I-like"/>
    <property type="match status" value="1"/>
</dbReference>
<dbReference type="PANTHER" id="PTHR12121">
    <property type="entry name" value="CARBON CATABOLITE REPRESSOR PROTEIN 4"/>
    <property type="match status" value="1"/>
</dbReference>
<dbReference type="InterPro" id="IPR050410">
    <property type="entry name" value="CCR4/nocturin_mRNA_transcr"/>
</dbReference>